<dbReference type="EMBL" id="CM037013">
    <property type="protein sequence ID" value="KAH7688649.1"/>
    <property type="molecule type" value="Genomic_DNA"/>
</dbReference>
<gene>
    <name evidence="1" type="ORF">IHE45_03G045000</name>
</gene>
<name>A0ACB7WL56_DIOAL</name>
<sequence length="119" mass="13497">MSGSQSDMTQGAKEKQHRKERAISRDVMADMNTRLSKVKLVVAEGQERYDDVEHHVEGLEQESEEFGEEMQGALNITASTCLDHVKSLEDSLQPKVVLVEDELARVYTELCGRFKQVEE</sequence>
<keyword evidence="2" id="KW-1185">Reference proteome</keyword>
<evidence type="ECO:0000313" key="1">
    <source>
        <dbReference type="EMBL" id="KAH7688649.1"/>
    </source>
</evidence>
<dbReference type="Proteomes" id="UP000827976">
    <property type="component" value="Chromosome 3"/>
</dbReference>
<protein>
    <submittedName>
        <fullName evidence="1">Apolipoprotein A-I protein</fullName>
    </submittedName>
</protein>
<organism evidence="1 2">
    <name type="scientific">Dioscorea alata</name>
    <name type="common">Purple yam</name>
    <dbReference type="NCBI Taxonomy" id="55571"/>
    <lineage>
        <taxon>Eukaryota</taxon>
        <taxon>Viridiplantae</taxon>
        <taxon>Streptophyta</taxon>
        <taxon>Embryophyta</taxon>
        <taxon>Tracheophyta</taxon>
        <taxon>Spermatophyta</taxon>
        <taxon>Magnoliopsida</taxon>
        <taxon>Liliopsida</taxon>
        <taxon>Dioscoreales</taxon>
        <taxon>Dioscoreaceae</taxon>
        <taxon>Dioscorea</taxon>
    </lineage>
</organism>
<evidence type="ECO:0000313" key="2">
    <source>
        <dbReference type="Proteomes" id="UP000827976"/>
    </source>
</evidence>
<accession>A0ACB7WL56</accession>
<comment type="caution">
    <text evidence="1">The sequence shown here is derived from an EMBL/GenBank/DDBJ whole genome shotgun (WGS) entry which is preliminary data.</text>
</comment>
<proteinExistence type="predicted"/>
<reference evidence="2" key="1">
    <citation type="journal article" date="2022" name="Nat. Commun.">
        <title>Chromosome evolution and the genetic basis of agronomically important traits in greater yam.</title>
        <authorList>
            <person name="Bredeson J.V."/>
            <person name="Lyons J.B."/>
            <person name="Oniyinde I.O."/>
            <person name="Okereke N.R."/>
            <person name="Kolade O."/>
            <person name="Nnabue I."/>
            <person name="Nwadili C.O."/>
            <person name="Hribova E."/>
            <person name="Parker M."/>
            <person name="Nwogha J."/>
            <person name="Shu S."/>
            <person name="Carlson J."/>
            <person name="Kariba R."/>
            <person name="Muthemba S."/>
            <person name="Knop K."/>
            <person name="Barton G.J."/>
            <person name="Sherwood A.V."/>
            <person name="Lopez-Montes A."/>
            <person name="Asiedu R."/>
            <person name="Jamnadass R."/>
            <person name="Muchugi A."/>
            <person name="Goodstein D."/>
            <person name="Egesi C.N."/>
            <person name="Featherston J."/>
            <person name="Asfaw A."/>
            <person name="Simpson G.G."/>
            <person name="Dolezel J."/>
            <person name="Hendre P.S."/>
            <person name="Van Deynze A."/>
            <person name="Kumar P.L."/>
            <person name="Obidiegwu J.E."/>
            <person name="Bhattacharjee R."/>
            <person name="Rokhsar D.S."/>
        </authorList>
    </citation>
    <scope>NUCLEOTIDE SEQUENCE [LARGE SCALE GENOMIC DNA]</scope>
    <source>
        <strain evidence="2">cv. TDa95/00328</strain>
    </source>
</reference>